<keyword evidence="2" id="KW-0804">Transcription</keyword>
<protein>
    <submittedName>
        <fullName evidence="4">Fis family transcriptional regulator</fullName>
    </submittedName>
</protein>
<feature type="domain" description="RNA polymerase sigma factor 70 region 4 type 2" evidence="3">
    <location>
        <begin position="102"/>
        <end position="152"/>
    </location>
</feature>
<dbReference type="CDD" id="cd06171">
    <property type="entry name" value="Sigma70_r4"/>
    <property type="match status" value="1"/>
</dbReference>
<dbReference type="InterPro" id="IPR016032">
    <property type="entry name" value="Sig_transdc_resp-reg_C-effctor"/>
</dbReference>
<evidence type="ECO:0000256" key="2">
    <source>
        <dbReference type="ARBA" id="ARBA00023163"/>
    </source>
</evidence>
<dbReference type="InterPro" id="IPR013249">
    <property type="entry name" value="RNA_pol_sigma70_r4_t2"/>
</dbReference>
<keyword evidence="1" id="KW-0805">Transcription regulation</keyword>
<dbReference type="Gene3D" id="1.10.10.10">
    <property type="entry name" value="Winged helix-like DNA-binding domain superfamily/Winged helix DNA-binding domain"/>
    <property type="match status" value="1"/>
</dbReference>
<keyword evidence="5" id="KW-1185">Reference proteome</keyword>
<dbReference type="InterPro" id="IPR036388">
    <property type="entry name" value="WH-like_DNA-bd_sf"/>
</dbReference>
<accession>A0ABX1ZMP0</accession>
<dbReference type="Pfam" id="PF08281">
    <property type="entry name" value="Sigma70_r4_2"/>
    <property type="match status" value="1"/>
</dbReference>
<dbReference type="SUPFAM" id="SSF46894">
    <property type="entry name" value="C-terminal effector domain of the bipartite response regulators"/>
    <property type="match status" value="1"/>
</dbReference>
<comment type="caution">
    <text evidence="4">The sequence shown here is derived from an EMBL/GenBank/DDBJ whole genome shotgun (WGS) entry which is preliminary data.</text>
</comment>
<name>A0ABX1ZMP0_9BACL</name>
<gene>
    <name evidence="4" type="ORF">GC097_15180</name>
</gene>
<evidence type="ECO:0000256" key="1">
    <source>
        <dbReference type="ARBA" id="ARBA00023015"/>
    </source>
</evidence>
<sequence>MLTWVEELIKDYNAGVRQLEAYRKKLDRDPIREEVIDQTEYETVSGMISDMNLALEWLRKGRRPGSRRGAEQHGVYQRTELAKCFPGLVPDVAALTNDEKKKIVDILLCLSTRERQCYLFHMAHGLTYAEIADRLRVSRTSVQKFVERAKSKVQQGIS</sequence>
<dbReference type="EMBL" id="WHNZ01000030">
    <property type="protein sequence ID" value="NOV01359.1"/>
    <property type="molecule type" value="Genomic_DNA"/>
</dbReference>
<evidence type="ECO:0000313" key="4">
    <source>
        <dbReference type="EMBL" id="NOV01359.1"/>
    </source>
</evidence>
<reference evidence="4 5" key="1">
    <citation type="submission" date="2019-10" db="EMBL/GenBank/DDBJ databases">
        <title>Description of Paenibacillus pedi sp. nov.</title>
        <authorList>
            <person name="Carlier A."/>
            <person name="Qi S."/>
        </authorList>
    </citation>
    <scope>NUCLEOTIDE SEQUENCE [LARGE SCALE GENOMIC DNA]</scope>
    <source>
        <strain evidence="4 5">LMG 31457</strain>
    </source>
</reference>
<proteinExistence type="predicted"/>
<evidence type="ECO:0000313" key="5">
    <source>
        <dbReference type="Proteomes" id="UP000618579"/>
    </source>
</evidence>
<dbReference type="RefSeq" id="WP_171684179.1">
    <property type="nucleotide sequence ID" value="NZ_WHNZ01000030.1"/>
</dbReference>
<organism evidence="4 5">
    <name type="scientific">Paenibacillus planticolens</name>
    <dbReference type="NCBI Taxonomy" id="2654976"/>
    <lineage>
        <taxon>Bacteria</taxon>
        <taxon>Bacillati</taxon>
        <taxon>Bacillota</taxon>
        <taxon>Bacilli</taxon>
        <taxon>Bacillales</taxon>
        <taxon>Paenibacillaceae</taxon>
        <taxon>Paenibacillus</taxon>
    </lineage>
</organism>
<evidence type="ECO:0000259" key="3">
    <source>
        <dbReference type="Pfam" id="PF08281"/>
    </source>
</evidence>
<dbReference type="Proteomes" id="UP000618579">
    <property type="component" value="Unassembled WGS sequence"/>
</dbReference>